<dbReference type="GeneID" id="73470714"/>
<gene>
    <name evidence="2" type="ORF">J8A68_003914</name>
</gene>
<dbReference type="InterPro" id="IPR051553">
    <property type="entry name" value="Ran_GTPase-activating"/>
</dbReference>
<dbReference type="Pfam" id="PF13540">
    <property type="entry name" value="RCC1_2"/>
    <property type="match status" value="1"/>
</dbReference>
<dbReference type="Pfam" id="PF00415">
    <property type="entry name" value="RCC1"/>
    <property type="match status" value="1"/>
</dbReference>
<dbReference type="Proteomes" id="UP000694255">
    <property type="component" value="Unassembled WGS sequence"/>
</dbReference>
<sequence length="351" mass="38951">MYKVLACGSNGNYQLGIRNDIDQNILQESQFQIGQDSIVTSLPQKPIKIACGGNHTLILFENGDIYSTGENQYGQCGLPKCGNIKLLTKIPGNWIDCCCGWEFSILIDDKREVYVCGNGLKGELGLGKEIRQSELCFSFAIPTDSNFEIKASIHHVILRIDNILMGWGNCRKGQLGIIDEKKPSILWQPRELNFPNIIIRKGTTKFTLGREFTCISNEDRISIFGKHSIELDSDVSDVLEIGSMWSSLHILLKNNTIRSFGNNSHGQLYPTVSDFKVDEMVIGSEHGLVNSSNTVYSWGWGEHGNCGIQQQGQSNADEVTFNYLNPVYTDSSEVVLVAAGCATSWVVIKVE</sequence>
<evidence type="ECO:0000313" key="3">
    <source>
        <dbReference type="Proteomes" id="UP000694255"/>
    </source>
</evidence>
<feature type="repeat" description="RCC1" evidence="1">
    <location>
        <begin position="293"/>
        <end position="350"/>
    </location>
</feature>
<dbReference type="EMBL" id="JAGSYN010000168">
    <property type="protein sequence ID" value="KAG7662560.1"/>
    <property type="molecule type" value="Genomic_DNA"/>
</dbReference>
<name>A0A8J5QU18_9ASCO</name>
<keyword evidence="3" id="KW-1185">Reference proteome</keyword>
<accession>A0A8J5QU18</accession>
<dbReference type="OrthoDB" id="5370059at2759"/>
<evidence type="ECO:0000313" key="2">
    <source>
        <dbReference type="EMBL" id="KAG7662560.1"/>
    </source>
</evidence>
<dbReference type="PANTHER" id="PTHR45982:SF1">
    <property type="entry name" value="REGULATOR OF CHROMOSOME CONDENSATION"/>
    <property type="match status" value="1"/>
</dbReference>
<proteinExistence type="predicted"/>
<reference evidence="2 3" key="1">
    <citation type="journal article" date="2021" name="DNA Res.">
        <title>Genome analysis of Candida subhashii reveals its hybrid nature and dual mitochondrial genome conformations.</title>
        <authorList>
            <person name="Mixao V."/>
            <person name="Hegedusova E."/>
            <person name="Saus E."/>
            <person name="Pryszcz L.P."/>
            <person name="Cillingova A."/>
            <person name="Nosek J."/>
            <person name="Gabaldon T."/>
        </authorList>
    </citation>
    <scope>NUCLEOTIDE SEQUENCE [LARGE SCALE GENOMIC DNA]</scope>
    <source>
        <strain evidence="2 3">CBS 10753</strain>
    </source>
</reference>
<protein>
    <submittedName>
        <fullName evidence="2">ATS1</fullName>
    </submittedName>
</protein>
<dbReference type="PROSITE" id="PS50012">
    <property type="entry name" value="RCC1_3"/>
    <property type="match status" value="2"/>
</dbReference>
<dbReference type="PANTHER" id="PTHR45982">
    <property type="entry name" value="REGULATOR OF CHROMOSOME CONDENSATION"/>
    <property type="match status" value="1"/>
</dbReference>
<organism evidence="2 3">
    <name type="scientific">[Candida] subhashii</name>
    <dbReference type="NCBI Taxonomy" id="561895"/>
    <lineage>
        <taxon>Eukaryota</taxon>
        <taxon>Fungi</taxon>
        <taxon>Dikarya</taxon>
        <taxon>Ascomycota</taxon>
        <taxon>Saccharomycotina</taxon>
        <taxon>Pichiomycetes</taxon>
        <taxon>Debaryomycetaceae</taxon>
        <taxon>Spathaspora</taxon>
    </lineage>
</organism>
<feature type="repeat" description="RCC1" evidence="1">
    <location>
        <begin position="2"/>
        <end position="62"/>
    </location>
</feature>
<dbReference type="AlphaFoldDB" id="A0A8J5QU18"/>
<evidence type="ECO:0000256" key="1">
    <source>
        <dbReference type="PROSITE-ProRule" id="PRU00235"/>
    </source>
</evidence>
<comment type="caution">
    <text evidence="2">The sequence shown here is derived from an EMBL/GenBank/DDBJ whole genome shotgun (WGS) entry which is preliminary data.</text>
</comment>
<dbReference type="RefSeq" id="XP_049262793.1">
    <property type="nucleotide sequence ID" value="XM_049407818.1"/>
</dbReference>
<dbReference type="InterPro" id="IPR000408">
    <property type="entry name" value="Reg_chr_condens"/>
</dbReference>